<protein>
    <submittedName>
        <fullName evidence="2">Uncharacterized protein</fullName>
    </submittedName>
</protein>
<proteinExistence type="predicted"/>
<comment type="caution">
    <text evidence="2">The sequence shown here is derived from an EMBL/GenBank/DDBJ whole genome shotgun (WGS) entry which is preliminary data.</text>
</comment>
<dbReference type="AlphaFoldDB" id="A0AA88XKX4"/>
<evidence type="ECO:0000313" key="2">
    <source>
        <dbReference type="EMBL" id="KAK3087241.1"/>
    </source>
</evidence>
<sequence length="139" mass="16282">METVHDAQTRTEIAEAKAFFAQIQSTSKVTGALNLRFQLLETERKFHRACEQILALECKMDEMTSRYEKAKSCNQRNFRYTLRLQLAVVEGVQNVYHDYARIQAEKINELREELEMADPEAEYVTDDEEDMEVSDYDES</sequence>
<accession>A0AA88XKX4</accession>
<dbReference type="EMBL" id="VSWD01000011">
    <property type="protein sequence ID" value="KAK3087241.1"/>
    <property type="molecule type" value="Genomic_DNA"/>
</dbReference>
<dbReference type="Proteomes" id="UP001186944">
    <property type="component" value="Unassembled WGS sequence"/>
</dbReference>
<keyword evidence="3" id="KW-1185">Reference proteome</keyword>
<evidence type="ECO:0000313" key="3">
    <source>
        <dbReference type="Proteomes" id="UP001186944"/>
    </source>
</evidence>
<feature type="region of interest" description="Disordered" evidence="1">
    <location>
        <begin position="116"/>
        <end position="139"/>
    </location>
</feature>
<name>A0AA88XKX4_PINIB</name>
<organism evidence="2 3">
    <name type="scientific">Pinctada imbricata</name>
    <name type="common">Atlantic pearl-oyster</name>
    <name type="synonym">Pinctada martensii</name>
    <dbReference type="NCBI Taxonomy" id="66713"/>
    <lineage>
        <taxon>Eukaryota</taxon>
        <taxon>Metazoa</taxon>
        <taxon>Spiralia</taxon>
        <taxon>Lophotrochozoa</taxon>
        <taxon>Mollusca</taxon>
        <taxon>Bivalvia</taxon>
        <taxon>Autobranchia</taxon>
        <taxon>Pteriomorphia</taxon>
        <taxon>Pterioida</taxon>
        <taxon>Pterioidea</taxon>
        <taxon>Pteriidae</taxon>
        <taxon>Pinctada</taxon>
    </lineage>
</organism>
<gene>
    <name evidence="2" type="ORF">FSP39_003487</name>
</gene>
<reference evidence="2" key="1">
    <citation type="submission" date="2019-08" db="EMBL/GenBank/DDBJ databases">
        <title>The improved chromosome-level genome for the pearl oyster Pinctada fucata martensii using PacBio sequencing and Hi-C.</title>
        <authorList>
            <person name="Zheng Z."/>
        </authorList>
    </citation>
    <scope>NUCLEOTIDE SEQUENCE</scope>
    <source>
        <strain evidence="2">ZZ-2019</strain>
        <tissue evidence="2">Adductor muscle</tissue>
    </source>
</reference>
<evidence type="ECO:0000256" key="1">
    <source>
        <dbReference type="SAM" id="MobiDB-lite"/>
    </source>
</evidence>